<dbReference type="InterPro" id="IPR023214">
    <property type="entry name" value="HAD_sf"/>
</dbReference>
<comment type="caution">
    <text evidence="1">The sequence shown here is derived from an EMBL/GenBank/DDBJ whole genome shotgun (WGS) entry which is preliminary data.</text>
</comment>
<protein>
    <submittedName>
        <fullName evidence="1">Cof-type HAD-IIB family hydrolase</fullName>
    </submittedName>
</protein>
<dbReference type="Gene3D" id="3.30.1240.10">
    <property type="match status" value="1"/>
</dbReference>
<dbReference type="RefSeq" id="WP_265218024.1">
    <property type="nucleotide sequence ID" value="NZ_JAPEUL010000006.1"/>
</dbReference>
<accession>A0ABT3KE58</accession>
<dbReference type="SUPFAM" id="SSF56784">
    <property type="entry name" value="HAD-like"/>
    <property type="match status" value="1"/>
</dbReference>
<dbReference type="EMBL" id="JAPEUL010000006">
    <property type="protein sequence ID" value="MCW4628814.1"/>
    <property type="molecule type" value="Genomic_DNA"/>
</dbReference>
<gene>
    <name evidence="1" type="ORF">ONZ52_07425</name>
</gene>
<dbReference type="PANTHER" id="PTHR10000:SF58">
    <property type="entry name" value="PYRIDOXAL PHOSPHATE PHOSPHATASE YBHA"/>
    <property type="match status" value="1"/>
</dbReference>
<dbReference type="InterPro" id="IPR036412">
    <property type="entry name" value="HAD-like_sf"/>
</dbReference>
<sequence>MYKLLALDLDGTVLKSDRTISPILIDKIRILAESIPILIVTGRHHTTARPYYQQLGLTTPIICCNGTYIYDYQNEQVLEHNALQKDVAKQFVSLAAEHDLTTVMYVTNAMLHSKYRPLPYVESLSEWANSFPRENRPQIHKINDFHHEIEHHPHVWKFVVEGKRADHFAGLPFVQQHFNGEYSWANRIDFARIGNTKGTALAKYLEGKDILAEQVVAVGDHHNDISMLMLAGMGVAMLNADEAIQQLADRVTAATNDDDWVLADLIDQLFLSEGEDR</sequence>
<reference evidence="1" key="1">
    <citation type="submission" date="2022-11" db="EMBL/GenBank/DDBJ databases">
        <title>Marinomonas sp. nov., isolated from marine algae.</title>
        <authorList>
            <person name="Choi D.G."/>
            <person name="Kim J.M."/>
            <person name="Lee J.K."/>
            <person name="Baek J.H."/>
            <person name="Jeon C.O."/>
        </authorList>
    </citation>
    <scope>NUCLEOTIDE SEQUENCE</scope>
    <source>
        <strain evidence="1">KJ51-3</strain>
    </source>
</reference>
<dbReference type="Pfam" id="PF08282">
    <property type="entry name" value="Hydrolase_3"/>
    <property type="match status" value="1"/>
</dbReference>
<dbReference type="PANTHER" id="PTHR10000">
    <property type="entry name" value="PHOSPHOSERINE PHOSPHATASE"/>
    <property type="match status" value="1"/>
</dbReference>
<dbReference type="Proteomes" id="UP001431181">
    <property type="component" value="Unassembled WGS sequence"/>
</dbReference>
<dbReference type="GO" id="GO:0016787">
    <property type="term" value="F:hydrolase activity"/>
    <property type="evidence" value="ECO:0007669"/>
    <property type="project" value="UniProtKB-KW"/>
</dbReference>
<evidence type="ECO:0000313" key="2">
    <source>
        <dbReference type="Proteomes" id="UP001431181"/>
    </source>
</evidence>
<keyword evidence="2" id="KW-1185">Reference proteome</keyword>
<organism evidence="1 2">
    <name type="scientific">Marinomonas rhodophyticola</name>
    <dbReference type="NCBI Taxonomy" id="2992803"/>
    <lineage>
        <taxon>Bacteria</taxon>
        <taxon>Pseudomonadati</taxon>
        <taxon>Pseudomonadota</taxon>
        <taxon>Gammaproteobacteria</taxon>
        <taxon>Oceanospirillales</taxon>
        <taxon>Oceanospirillaceae</taxon>
        <taxon>Marinomonas</taxon>
    </lineage>
</organism>
<name>A0ABT3KE58_9GAMM</name>
<dbReference type="NCBIfam" id="TIGR00099">
    <property type="entry name" value="Cof-subfamily"/>
    <property type="match status" value="1"/>
</dbReference>
<evidence type="ECO:0000313" key="1">
    <source>
        <dbReference type="EMBL" id="MCW4628814.1"/>
    </source>
</evidence>
<proteinExistence type="predicted"/>
<dbReference type="CDD" id="cd07516">
    <property type="entry name" value="HAD_Pase"/>
    <property type="match status" value="1"/>
</dbReference>
<dbReference type="InterPro" id="IPR000150">
    <property type="entry name" value="Cof"/>
</dbReference>
<keyword evidence="1" id="KW-0378">Hydrolase</keyword>
<dbReference type="NCBIfam" id="TIGR01484">
    <property type="entry name" value="HAD-SF-IIB"/>
    <property type="match status" value="1"/>
</dbReference>
<dbReference type="InterPro" id="IPR006379">
    <property type="entry name" value="HAD-SF_hydro_IIB"/>
</dbReference>
<dbReference type="Gene3D" id="3.40.50.1000">
    <property type="entry name" value="HAD superfamily/HAD-like"/>
    <property type="match status" value="1"/>
</dbReference>